<reference evidence="2" key="1">
    <citation type="submission" date="2007-06" db="EMBL/GenBank/DDBJ databases">
        <authorList>
            <person name="Brinkac L.M."/>
            <person name="Daugherty S."/>
            <person name="Dodson R.J."/>
            <person name="Madupu R."/>
            <person name="Brown J.L."/>
            <person name="Bruce D."/>
            <person name="Detter C."/>
            <person name="Munk C."/>
            <person name="Smith L.A."/>
            <person name="Smith T.J."/>
            <person name="White O."/>
            <person name="Brettin T.S."/>
        </authorList>
    </citation>
    <scope>NUCLEOTIDE SEQUENCE [LARGE SCALE GENOMIC DNA]</scope>
    <source>
        <strain evidence="2">Langeland / NCTC 10281 / Type F</strain>
    </source>
</reference>
<dbReference type="AlphaFoldDB" id="A7GI46"/>
<gene>
    <name evidence="1" type="ordered locus">CLI_3244</name>
</gene>
<evidence type="ECO:0000313" key="2">
    <source>
        <dbReference type="Proteomes" id="UP000002410"/>
    </source>
</evidence>
<proteinExistence type="predicted"/>
<dbReference type="KEGG" id="cbf:CLI_3244"/>
<name>A7GI46_CLOBL</name>
<evidence type="ECO:0000313" key="1">
    <source>
        <dbReference type="EMBL" id="ABS42279.1"/>
    </source>
</evidence>
<sequence length="49" mass="6035">MTKKEEYELKLKIIGQWIEIKPNEELMESLKNAQRELKELELVEYQREL</sequence>
<dbReference type="Proteomes" id="UP000002410">
    <property type="component" value="Chromosome"/>
</dbReference>
<dbReference type="RefSeq" id="WP_012100873.1">
    <property type="nucleotide sequence ID" value="NC_009699.1"/>
</dbReference>
<accession>A7GI46</accession>
<dbReference type="HOGENOM" id="CLU_3133953_0_0_9"/>
<protein>
    <submittedName>
        <fullName evidence="1">Uncharacterized protein</fullName>
    </submittedName>
</protein>
<dbReference type="EMBL" id="CP000728">
    <property type="protein sequence ID" value="ABS42279.1"/>
    <property type="molecule type" value="Genomic_DNA"/>
</dbReference>
<organism evidence="1 2">
    <name type="scientific">Clostridium botulinum (strain Langeland / NCTC 10281 / Type F)</name>
    <dbReference type="NCBI Taxonomy" id="441772"/>
    <lineage>
        <taxon>Bacteria</taxon>
        <taxon>Bacillati</taxon>
        <taxon>Bacillota</taxon>
        <taxon>Clostridia</taxon>
        <taxon>Eubacteriales</taxon>
        <taxon>Clostridiaceae</taxon>
        <taxon>Clostridium</taxon>
    </lineage>
</organism>